<dbReference type="Gene3D" id="3.40.50.300">
    <property type="entry name" value="P-loop containing nucleotide triphosphate hydrolases"/>
    <property type="match status" value="1"/>
</dbReference>
<dbReference type="InterPro" id="IPR030921">
    <property type="entry name" value="LPS_export_LptB"/>
</dbReference>
<organism evidence="5 6">
    <name type="scientific">Aureliella helgolandensis</name>
    <dbReference type="NCBI Taxonomy" id="2527968"/>
    <lineage>
        <taxon>Bacteria</taxon>
        <taxon>Pseudomonadati</taxon>
        <taxon>Planctomycetota</taxon>
        <taxon>Planctomycetia</taxon>
        <taxon>Pirellulales</taxon>
        <taxon>Pirellulaceae</taxon>
        <taxon>Aureliella</taxon>
    </lineage>
</organism>
<proteinExistence type="predicted"/>
<name>A0A518G507_9BACT</name>
<dbReference type="AlphaFoldDB" id="A0A518G507"/>
<dbReference type="RefSeq" id="WP_145076782.1">
    <property type="nucleotide sequence ID" value="NZ_CP036298.1"/>
</dbReference>
<dbReference type="PROSITE" id="PS00211">
    <property type="entry name" value="ABC_TRANSPORTER_1"/>
    <property type="match status" value="1"/>
</dbReference>
<dbReference type="InterPro" id="IPR003439">
    <property type="entry name" value="ABC_transporter-like_ATP-bd"/>
</dbReference>
<dbReference type="GO" id="GO:0043190">
    <property type="term" value="C:ATP-binding cassette (ABC) transporter complex"/>
    <property type="evidence" value="ECO:0007669"/>
    <property type="project" value="InterPro"/>
</dbReference>
<dbReference type="GO" id="GO:0016887">
    <property type="term" value="F:ATP hydrolysis activity"/>
    <property type="evidence" value="ECO:0007669"/>
    <property type="project" value="InterPro"/>
</dbReference>
<dbReference type="EMBL" id="CP036298">
    <property type="protein sequence ID" value="QDV23688.1"/>
    <property type="molecule type" value="Genomic_DNA"/>
</dbReference>
<keyword evidence="5" id="KW-0378">Hydrolase</keyword>
<dbReference type="InterPro" id="IPR027417">
    <property type="entry name" value="P-loop_NTPase"/>
</dbReference>
<dbReference type="GO" id="GO:0055085">
    <property type="term" value="P:transmembrane transport"/>
    <property type="evidence" value="ECO:0007669"/>
    <property type="project" value="InterPro"/>
</dbReference>
<gene>
    <name evidence="5" type="primary">lptB</name>
    <name evidence="5" type="ORF">Q31a_19930</name>
</gene>
<dbReference type="Pfam" id="PF00005">
    <property type="entry name" value="ABC_tran"/>
    <property type="match status" value="1"/>
</dbReference>
<evidence type="ECO:0000256" key="3">
    <source>
        <dbReference type="ARBA" id="ARBA00022840"/>
    </source>
</evidence>
<protein>
    <submittedName>
        <fullName evidence="5">Lipopolysaccharide export system ATP-binding protein LptB</fullName>
        <ecNumber evidence="5">3.6.3.-</ecNumber>
    </submittedName>
</protein>
<dbReference type="GO" id="GO:0005524">
    <property type="term" value="F:ATP binding"/>
    <property type="evidence" value="ECO:0007669"/>
    <property type="project" value="UniProtKB-KW"/>
</dbReference>
<dbReference type="InterPro" id="IPR003593">
    <property type="entry name" value="AAA+_ATPase"/>
</dbReference>
<dbReference type="SMART" id="SM00382">
    <property type="entry name" value="AAA"/>
    <property type="match status" value="1"/>
</dbReference>
<dbReference type="EC" id="3.6.3.-" evidence="5"/>
<evidence type="ECO:0000259" key="4">
    <source>
        <dbReference type="PROSITE" id="PS50893"/>
    </source>
</evidence>
<dbReference type="NCBIfam" id="TIGR04406">
    <property type="entry name" value="LPS_export_lptB"/>
    <property type="match status" value="1"/>
</dbReference>
<dbReference type="PROSITE" id="PS50893">
    <property type="entry name" value="ABC_TRANSPORTER_2"/>
    <property type="match status" value="1"/>
</dbReference>
<dbReference type="PANTHER" id="PTHR45772:SF10">
    <property type="entry name" value="LIPOPOLYSACCHARIDE EXPORT SYSTEM ATP-BINDING PROTEIN LPTB"/>
    <property type="match status" value="1"/>
</dbReference>
<keyword evidence="6" id="KW-1185">Reference proteome</keyword>
<dbReference type="CDD" id="cd03218">
    <property type="entry name" value="ABC_YhbG"/>
    <property type="match status" value="1"/>
</dbReference>
<dbReference type="PANTHER" id="PTHR45772">
    <property type="entry name" value="CONSERVED COMPONENT OF ABC TRANSPORTER FOR NATURAL AMINO ACIDS-RELATED"/>
    <property type="match status" value="1"/>
</dbReference>
<dbReference type="SUPFAM" id="SSF52540">
    <property type="entry name" value="P-loop containing nucleoside triphosphate hydrolases"/>
    <property type="match status" value="1"/>
</dbReference>
<dbReference type="FunFam" id="3.40.50.300:FF:000151">
    <property type="entry name" value="Lipopolysaccharide ABC transporter ATP-binding protein"/>
    <property type="match status" value="1"/>
</dbReference>
<keyword evidence="1" id="KW-0813">Transport</keyword>
<sequence length="300" mass="33206">MNVLEVQGLEKSYGRRKVVNGVSLTVGEAEIVGLLGPNGAGKSTSFKMTCGIVRPDRGKVILGGIDVTDWPLFRRAKEGQMGYLAQESSVFRKLTVEQNILAVFELLGVGSRERKARTQKLLEEFEITHIRRSKAGRLSGGERRRLEIARCLVSNPQIIMLDEPFAGIDPVTVQNIQEIIKKLRERGIAILITDHAAREILQTVDRCYVISKGAVLCEGPPETVRQHPVVRKEYLGDIGDEFSVPAADLRTATKAPATFEEQAARSAVASNRSTSIRVEHIAPKAENAMTRPTRRRRTDV</sequence>
<evidence type="ECO:0000313" key="6">
    <source>
        <dbReference type="Proteomes" id="UP000318017"/>
    </source>
</evidence>
<evidence type="ECO:0000313" key="5">
    <source>
        <dbReference type="EMBL" id="QDV23688.1"/>
    </source>
</evidence>
<evidence type="ECO:0000256" key="1">
    <source>
        <dbReference type="ARBA" id="ARBA00022448"/>
    </source>
</evidence>
<keyword evidence="2" id="KW-0547">Nucleotide-binding</keyword>
<keyword evidence="3 5" id="KW-0067">ATP-binding</keyword>
<accession>A0A518G507</accession>
<dbReference type="InterPro" id="IPR017871">
    <property type="entry name" value="ABC_transporter-like_CS"/>
</dbReference>
<evidence type="ECO:0000256" key="2">
    <source>
        <dbReference type="ARBA" id="ARBA00022741"/>
    </source>
</evidence>
<feature type="domain" description="ABC transporter" evidence="4">
    <location>
        <begin position="4"/>
        <end position="237"/>
    </location>
</feature>
<dbReference type="InterPro" id="IPR051120">
    <property type="entry name" value="ABC_AA/LPS_Transport"/>
</dbReference>
<dbReference type="Proteomes" id="UP000318017">
    <property type="component" value="Chromosome"/>
</dbReference>
<dbReference type="KEGG" id="ahel:Q31a_19930"/>
<dbReference type="OrthoDB" id="9805514at2"/>
<reference evidence="5 6" key="1">
    <citation type="submission" date="2019-02" db="EMBL/GenBank/DDBJ databases">
        <title>Deep-cultivation of Planctomycetes and their phenomic and genomic characterization uncovers novel biology.</title>
        <authorList>
            <person name="Wiegand S."/>
            <person name="Jogler M."/>
            <person name="Boedeker C."/>
            <person name="Pinto D."/>
            <person name="Vollmers J."/>
            <person name="Rivas-Marin E."/>
            <person name="Kohn T."/>
            <person name="Peeters S.H."/>
            <person name="Heuer A."/>
            <person name="Rast P."/>
            <person name="Oberbeckmann S."/>
            <person name="Bunk B."/>
            <person name="Jeske O."/>
            <person name="Meyerdierks A."/>
            <person name="Storesund J.E."/>
            <person name="Kallscheuer N."/>
            <person name="Luecker S."/>
            <person name="Lage O.M."/>
            <person name="Pohl T."/>
            <person name="Merkel B.J."/>
            <person name="Hornburger P."/>
            <person name="Mueller R.-W."/>
            <person name="Bruemmer F."/>
            <person name="Labrenz M."/>
            <person name="Spormann A.M."/>
            <person name="Op den Camp H."/>
            <person name="Overmann J."/>
            <person name="Amann R."/>
            <person name="Jetten M.S.M."/>
            <person name="Mascher T."/>
            <person name="Medema M.H."/>
            <person name="Devos D.P."/>
            <person name="Kaster A.-K."/>
            <person name="Ovreas L."/>
            <person name="Rohde M."/>
            <person name="Galperin M.Y."/>
            <person name="Jogler C."/>
        </authorList>
    </citation>
    <scope>NUCLEOTIDE SEQUENCE [LARGE SCALE GENOMIC DNA]</scope>
    <source>
        <strain evidence="5 6">Q31a</strain>
    </source>
</reference>